<keyword evidence="4 6" id="KW-1133">Transmembrane helix</keyword>
<dbReference type="OrthoDB" id="6581954at2759"/>
<keyword evidence="2" id="KW-0813">Transport</keyword>
<gene>
    <name evidence="7" type="ORF">GSTENG00020846001</name>
</gene>
<dbReference type="KEGG" id="tng:GSTEN00020846G001"/>
<organism evidence="7">
    <name type="scientific">Tetraodon nigroviridis</name>
    <name type="common">Spotted green pufferfish</name>
    <name type="synonym">Chelonodon nigroviridis</name>
    <dbReference type="NCBI Taxonomy" id="99883"/>
    <lineage>
        <taxon>Eukaryota</taxon>
        <taxon>Metazoa</taxon>
        <taxon>Chordata</taxon>
        <taxon>Craniata</taxon>
        <taxon>Vertebrata</taxon>
        <taxon>Euteleostomi</taxon>
        <taxon>Actinopterygii</taxon>
        <taxon>Neopterygii</taxon>
        <taxon>Teleostei</taxon>
        <taxon>Neoteleostei</taxon>
        <taxon>Acanthomorphata</taxon>
        <taxon>Eupercaria</taxon>
        <taxon>Tetraodontiformes</taxon>
        <taxon>Tetradontoidea</taxon>
        <taxon>Tetraodontidae</taxon>
        <taxon>Tetraodon</taxon>
    </lineage>
</organism>
<reference evidence="7" key="1">
    <citation type="journal article" date="2004" name="Nature">
        <title>Genome duplication in the teleost fish Tetraodon nigroviridis reveals the early vertebrate proto-karyotype.</title>
        <authorList>
            <person name="Jaillon O."/>
            <person name="Aury J.-M."/>
            <person name="Brunet F."/>
            <person name="Petit J.-L."/>
            <person name="Stange-Thomann N."/>
            <person name="Mauceli E."/>
            <person name="Bouneau L."/>
            <person name="Fischer C."/>
            <person name="Ozouf-Costaz C."/>
            <person name="Bernot A."/>
            <person name="Nicaud S."/>
            <person name="Jaffe D."/>
            <person name="Fisher S."/>
            <person name="Lutfalla G."/>
            <person name="Dossat C."/>
            <person name="Segurens B."/>
            <person name="Dasilva C."/>
            <person name="Salanoubat M."/>
            <person name="Levy M."/>
            <person name="Boudet N."/>
            <person name="Castellano S."/>
            <person name="Anthouard V."/>
            <person name="Jubin C."/>
            <person name="Castelli V."/>
            <person name="Katinka M."/>
            <person name="Vacherie B."/>
            <person name="Biemont C."/>
            <person name="Skalli Z."/>
            <person name="Cattolico L."/>
            <person name="Poulain J."/>
            <person name="De Berardinis V."/>
            <person name="Cruaud C."/>
            <person name="Duprat S."/>
            <person name="Brottier P."/>
            <person name="Coutanceau J.-P."/>
            <person name="Gouzy J."/>
            <person name="Parra G."/>
            <person name="Lardier G."/>
            <person name="Chapple C."/>
            <person name="McKernan K.J."/>
            <person name="McEwan P."/>
            <person name="Bosak S."/>
            <person name="Kellis M."/>
            <person name="Volff J.-N."/>
            <person name="Guigo R."/>
            <person name="Zody M.C."/>
            <person name="Mesirov J."/>
            <person name="Lindblad-Toh K."/>
            <person name="Birren B."/>
            <person name="Nusbaum C."/>
            <person name="Kahn D."/>
            <person name="Robinson-Rechavi M."/>
            <person name="Laudet V."/>
            <person name="Schachter V."/>
            <person name="Quetier F."/>
            <person name="Saurin W."/>
            <person name="Scarpelli C."/>
            <person name="Wincker P."/>
            <person name="Lander E.S."/>
            <person name="Weissenbach J."/>
            <person name="Roest Crollius H."/>
        </authorList>
    </citation>
    <scope>NUCLEOTIDE SEQUENCE [LARGE SCALE GENOMIC DNA]</scope>
</reference>
<dbReference type="GO" id="GO:0042995">
    <property type="term" value="C:cell projection"/>
    <property type="evidence" value="ECO:0007669"/>
    <property type="project" value="TreeGrafter"/>
</dbReference>
<comment type="subcellular location">
    <subcellularLocation>
        <location evidence="1">Membrane</location>
        <topology evidence="1">Multi-pass membrane protein</topology>
    </subcellularLocation>
</comment>
<dbReference type="Pfam" id="PF00209">
    <property type="entry name" value="SNF"/>
    <property type="match status" value="1"/>
</dbReference>
<evidence type="ECO:0000256" key="5">
    <source>
        <dbReference type="ARBA" id="ARBA00023136"/>
    </source>
</evidence>
<feature type="transmembrane region" description="Helical" evidence="6">
    <location>
        <begin position="53"/>
        <end position="78"/>
    </location>
</feature>
<protein>
    <submittedName>
        <fullName evidence="7">(spotted green pufferfish) hypothetical protein</fullName>
    </submittedName>
</protein>
<evidence type="ECO:0000256" key="1">
    <source>
        <dbReference type="ARBA" id="ARBA00004141"/>
    </source>
</evidence>
<evidence type="ECO:0000256" key="6">
    <source>
        <dbReference type="SAM" id="Phobius"/>
    </source>
</evidence>
<evidence type="ECO:0000256" key="4">
    <source>
        <dbReference type="ARBA" id="ARBA00022989"/>
    </source>
</evidence>
<dbReference type="PANTHER" id="PTHR11616:SF280">
    <property type="entry name" value="TRANSPORTER"/>
    <property type="match status" value="1"/>
</dbReference>
<accession>Q4SBR8</accession>
<name>Q4SBR8_TETNG</name>
<keyword evidence="5 6" id="KW-0472">Membrane</keyword>
<comment type="caution">
    <text evidence="7">The sequence shown here is derived from an EMBL/GenBank/DDBJ whole genome shotgun (WGS) entry which is preliminary data.</text>
</comment>
<dbReference type="InterPro" id="IPR037272">
    <property type="entry name" value="SNS_sf"/>
</dbReference>
<dbReference type="EMBL" id="CAAE01014664">
    <property type="protein sequence ID" value="CAG01914.1"/>
    <property type="molecule type" value="Genomic_DNA"/>
</dbReference>
<evidence type="ECO:0000313" key="7">
    <source>
        <dbReference type="EMBL" id="CAG01914.1"/>
    </source>
</evidence>
<evidence type="ECO:0000256" key="3">
    <source>
        <dbReference type="ARBA" id="ARBA00022692"/>
    </source>
</evidence>
<dbReference type="GO" id="GO:0005886">
    <property type="term" value="C:plasma membrane"/>
    <property type="evidence" value="ECO:0007669"/>
    <property type="project" value="TreeGrafter"/>
</dbReference>
<dbReference type="InterPro" id="IPR000175">
    <property type="entry name" value="Na/ntran_symport"/>
</dbReference>
<evidence type="ECO:0000256" key="2">
    <source>
        <dbReference type="ARBA" id="ARBA00022448"/>
    </source>
</evidence>
<dbReference type="AlphaFoldDB" id="Q4SBR8"/>
<reference evidence="7" key="2">
    <citation type="submission" date="2004-02" db="EMBL/GenBank/DDBJ databases">
        <authorList>
            <consortium name="Genoscope"/>
            <consortium name="Whitehead Institute Centre for Genome Research"/>
        </authorList>
    </citation>
    <scope>NUCLEOTIDE SEQUENCE</scope>
</reference>
<dbReference type="PANTHER" id="PTHR11616">
    <property type="entry name" value="SODIUM/CHLORIDE DEPENDENT TRANSPORTER"/>
    <property type="match status" value="1"/>
</dbReference>
<dbReference type="PROSITE" id="PS50267">
    <property type="entry name" value="NA_NEUROTRAN_SYMP_3"/>
    <property type="match status" value="1"/>
</dbReference>
<feature type="transmembrane region" description="Helical" evidence="6">
    <location>
        <begin position="12"/>
        <end position="32"/>
    </location>
</feature>
<dbReference type="SUPFAM" id="SSF161070">
    <property type="entry name" value="SNF-like"/>
    <property type="match status" value="1"/>
</dbReference>
<proteinExistence type="predicted"/>
<sequence length="105" mass="12227">MANFDMFSNFSGVFLIPYFVFLFFCGIPLFFLETALGQYTSEGGVTAWRKICPMFQVIVTYLNIYYIVVLAWAIFYLFNAFKSPLPWSTCDNTWNTSKSHITCMF</sequence>
<keyword evidence="3 6" id="KW-0812">Transmembrane</keyword>
<dbReference type="GO" id="GO:0005332">
    <property type="term" value="F:gamma-aminobutyric acid:sodium:chloride symporter activity"/>
    <property type="evidence" value="ECO:0007669"/>
    <property type="project" value="TreeGrafter"/>
</dbReference>